<proteinExistence type="predicted"/>
<feature type="transmembrane region" description="Helical" evidence="1">
    <location>
        <begin position="69"/>
        <end position="91"/>
    </location>
</feature>
<evidence type="ECO:0000259" key="2">
    <source>
        <dbReference type="Pfam" id="PF00884"/>
    </source>
</evidence>
<feature type="transmembrane region" description="Helical" evidence="1">
    <location>
        <begin position="127"/>
        <end position="144"/>
    </location>
</feature>
<sequence length="452" mass="52562">MGKTIDDWLSRPLFIYSFGFFFLIYKSSQYFASFNPLLFIAFFGGYCLINYSIVWILKKNGIYKYGIGCFIPIWTLVLFPELIIYTAGQFANSSFVRVRYLLICIILLCLLISLIRSRLSDKQALRVNPVLNIFIMILIVVTVFDELQIKLQEDKHKSYLQSRKLLTSTIKNKKDIIWILLDEYASPASLKSQFHFNDPLVDSLKGRGFFVYDSLYTRSDITLYSVNSLFNLDDSIQVSSPMYATDYLNKSIWVKQLTQHGYDFISLEFTKIAGYPKLAYLRMFPDNYFDQILFGTLFTNLMDKITKSDKPFDDYNQQVIRELKLNTHTKRKKPTFIWAHLLIPHPPFYRDAKGKLNESPILDANISPPSTVVEQYTGYLSYANSVVLDILEGIPDWRNKTIIISGDHGARMLVPANDPRRKQTFGAIYYPGMDQKELSKIKYMQQIPFHLH</sequence>
<dbReference type="RefSeq" id="WP_111634892.1">
    <property type="nucleotide sequence ID" value="NZ_QLLR01000019.1"/>
</dbReference>
<feature type="transmembrane region" description="Helical" evidence="1">
    <location>
        <begin position="97"/>
        <end position="115"/>
    </location>
</feature>
<comment type="caution">
    <text evidence="3">The sequence shown here is derived from an EMBL/GenBank/DDBJ whole genome shotgun (WGS) entry which is preliminary data.</text>
</comment>
<accession>A0A327SGC5</accession>
<keyword evidence="1" id="KW-0472">Membrane</keyword>
<feature type="transmembrane region" description="Helical" evidence="1">
    <location>
        <begin position="12"/>
        <end position="31"/>
    </location>
</feature>
<dbReference type="SUPFAM" id="SSF53649">
    <property type="entry name" value="Alkaline phosphatase-like"/>
    <property type="match status" value="1"/>
</dbReference>
<dbReference type="AlphaFoldDB" id="A0A327SGC5"/>
<feature type="domain" description="Sulfatase N-terminal" evidence="2">
    <location>
        <begin position="176"/>
        <end position="414"/>
    </location>
</feature>
<name>A0A327SGC5_9SPHI</name>
<dbReference type="Pfam" id="PF00884">
    <property type="entry name" value="Sulfatase"/>
    <property type="match status" value="1"/>
</dbReference>
<gene>
    <name evidence="3" type="ORF">LY11_03480</name>
</gene>
<evidence type="ECO:0000256" key="1">
    <source>
        <dbReference type="SAM" id="Phobius"/>
    </source>
</evidence>
<evidence type="ECO:0000313" key="3">
    <source>
        <dbReference type="EMBL" id="RAJ28160.1"/>
    </source>
</evidence>
<organism evidence="3 4">
    <name type="scientific">Pedobacter cryoconitis</name>
    <dbReference type="NCBI Taxonomy" id="188932"/>
    <lineage>
        <taxon>Bacteria</taxon>
        <taxon>Pseudomonadati</taxon>
        <taxon>Bacteroidota</taxon>
        <taxon>Sphingobacteriia</taxon>
        <taxon>Sphingobacteriales</taxon>
        <taxon>Sphingobacteriaceae</taxon>
        <taxon>Pedobacter</taxon>
    </lineage>
</organism>
<feature type="transmembrane region" description="Helical" evidence="1">
    <location>
        <begin position="37"/>
        <end position="57"/>
    </location>
</feature>
<evidence type="ECO:0000313" key="4">
    <source>
        <dbReference type="Proteomes" id="UP000249754"/>
    </source>
</evidence>
<keyword evidence="1" id="KW-0812">Transmembrane</keyword>
<reference evidence="3 4" key="1">
    <citation type="submission" date="2018-06" db="EMBL/GenBank/DDBJ databases">
        <title>Genomic Encyclopedia of Archaeal and Bacterial Type Strains, Phase II (KMG-II): from individual species to whole genera.</title>
        <authorList>
            <person name="Goeker M."/>
        </authorList>
    </citation>
    <scope>NUCLEOTIDE SEQUENCE [LARGE SCALE GENOMIC DNA]</scope>
    <source>
        <strain evidence="3 4">DSM 14825</strain>
    </source>
</reference>
<dbReference type="InterPro" id="IPR000917">
    <property type="entry name" value="Sulfatase_N"/>
</dbReference>
<dbReference type="InterPro" id="IPR017850">
    <property type="entry name" value="Alkaline_phosphatase_core_sf"/>
</dbReference>
<protein>
    <submittedName>
        <fullName evidence="3">Sulfatase-like protein</fullName>
    </submittedName>
</protein>
<dbReference type="EMBL" id="QLLR01000019">
    <property type="protein sequence ID" value="RAJ28160.1"/>
    <property type="molecule type" value="Genomic_DNA"/>
</dbReference>
<keyword evidence="1" id="KW-1133">Transmembrane helix</keyword>
<dbReference type="OrthoDB" id="681113at2"/>
<dbReference type="Gene3D" id="3.40.720.10">
    <property type="entry name" value="Alkaline Phosphatase, subunit A"/>
    <property type="match status" value="1"/>
</dbReference>
<dbReference type="Proteomes" id="UP000249754">
    <property type="component" value="Unassembled WGS sequence"/>
</dbReference>